<dbReference type="PROSITE" id="PS50893">
    <property type="entry name" value="ABC_TRANSPORTER_2"/>
    <property type="match status" value="1"/>
</dbReference>
<accession>A0A2W4C2C5</accession>
<dbReference type="PANTHER" id="PTHR43423:SF1">
    <property type="entry name" value="ABC TRANSPORTER I FAMILY MEMBER 17"/>
    <property type="match status" value="1"/>
</dbReference>
<dbReference type="EMBL" id="PCDP01000076">
    <property type="protein sequence ID" value="PZM07989.1"/>
    <property type="molecule type" value="Genomic_DNA"/>
</dbReference>
<name>A0A2W4C2C5_9HYPH</name>
<evidence type="ECO:0000313" key="9">
    <source>
        <dbReference type="Proteomes" id="UP000248925"/>
    </source>
</evidence>
<keyword evidence="4" id="KW-0547">Nucleotide-binding</keyword>
<evidence type="ECO:0000256" key="5">
    <source>
        <dbReference type="ARBA" id="ARBA00022840"/>
    </source>
</evidence>
<proteinExistence type="inferred from homology"/>
<dbReference type="Proteomes" id="UP000248925">
    <property type="component" value="Unassembled WGS sequence"/>
</dbReference>
<evidence type="ECO:0000259" key="7">
    <source>
        <dbReference type="PROSITE" id="PS50893"/>
    </source>
</evidence>
<dbReference type="Gene3D" id="3.40.50.300">
    <property type="entry name" value="P-loop containing nucleotide triphosphate hydrolases"/>
    <property type="match status" value="1"/>
</dbReference>
<dbReference type="InterPro" id="IPR003439">
    <property type="entry name" value="ABC_transporter-like_ATP-bd"/>
</dbReference>
<keyword evidence="3" id="KW-0592">Phosphate transport</keyword>
<evidence type="ECO:0000256" key="1">
    <source>
        <dbReference type="ARBA" id="ARBA00005417"/>
    </source>
</evidence>
<dbReference type="GO" id="GO:0016887">
    <property type="term" value="F:ATP hydrolysis activity"/>
    <property type="evidence" value="ECO:0007669"/>
    <property type="project" value="InterPro"/>
</dbReference>
<dbReference type="OrthoDB" id="9802264at2"/>
<dbReference type="GO" id="GO:0035435">
    <property type="term" value="P:phosphate ion transmembrane transport"/>
    <property type="evidence" value="ECO:0007669"/>
    <property type="project" value="InterPro"/>
</dbReference>
<feature type="domain" description="ABC transporter" evidence="7">
    <location>
        <begin position="37"/>
        <end position="256"/>
    </location>
</feature>
<dbReference type="SUPFAM" id="SSF52540">
    <property type="entry name" value="P-loop containing nucleoside triphosphate hydrolases"/>
    <property type="match status" value="1"/>
</dbReference>
<dbReference type="PROSITE" id="PS00211">
    <property type="entry name" value="ABC_TRANSPORTER_1"/>
    <property type="match status" value="1"/>
</dbReference>
<evidence type="ECO:0000256" key="3">
    <source>
        <dbReference type="ARBA" id="ARBA00022592"/>
    </source>
</evidence>
<sequence>MAIPPEDEPSVGGEPETKSGHVVLGPGASMAWLGTPLSVRHLSRKIDNHTLVDDISVDVGRAEILAIIGPSGAGKSSFLRMINRLDEPTAGTILLMGQDYRQIAPPILRRRIGMVMQSSFLFPGSVGSNLRFGPRQRKEEFSSDQVEQLLSRVGLSDYSDRDVTTLSGGEAQRVSLARTLANRPQVLLLDEPTSALDEQSTHDVEQLVLSISQQDQMPCLMVTHNPGQAARIADRAIYMAAGKLVAIGPSKEIVDAY</sequence>
<dbReference type="AlphaFoldDB" id="A0A2W4C2C5"/>
<keyword evidence="2" id="KW-0813">Transport</keyword>
<evidence type="ECO:0000256" key="2">
    <source>
        <dbReference type="ARBA" id="ARBA00022448"/>
    </source>
</evidence>
<dbReference type="InterPro" id="IPR005670">
    <property type="entry name" value="PstB-like"/>
</dbReference>
<evidence type="ECO:0000256" key="6">
    <source>
        <dbReference type="SAM" id="MobiDB-lite"/>
    </source>
</evidence>
<keyword evidence="5" id="KW-0067">ATP-binding</keyword>
<organism evidence="8 9">
    <name type="scientific">Rhizobium tubonense</name>
    <dbReference type="NCBI Taxonomy" id="484088"/>
    <lineage>
        <taxon>Bacteria</taxon>
        <taxon>Pseudomonadati</taxon>
        <taxon>Pseudomonadota</taxon>
        <taxon>Alphaproteobacteria</taxon>
        <taxon>Hyphomicrobiales</taxon>
        <taxon>Rhizobiaceae</taxon>
        <taxon>Rhizobium/Agrobacterium group</taxon>
        <taxon>Rhizobium</taxon>
    </lineage>
</organism>
<dbReference type="GO" id="GO:0005524">
    <property type="term" value="F:ATP binding"/>
    <property type="evidence" value="ECO:0007669"/>
    <property type="project" value="UniProtKB-KW"/>
</dbReference>
<dbReference type="Pfam" id="PF00005">
    <property type="entry name" value="ABC_tran"/>
    <property type="match status" value="1"/>
</dbReference>
<keyword evidence="9" id="KW-1185">Reference proteome</keyword>
<evidence type="ECO:0000313" key="8">
    <source>
        <dbReference type="EMBL" id="PZM07989.1"/>
    </source>
</evidence>
<feature type="region of interest" description="Disordered" evidence="6">
    <location>
        <begin position="1"/>
        <end position="20"/>
    </location>
</feature>
<reference evidence="8 9" key="1">
    <citation type="journal article" date="2018" name="Sci. Rep.">
        <title>Rhizobium tumorigenes sp. nov., a novel plant tumorigenic bacterium isolated from cane gall tumors on thornless blackberry.</title>
        <authorList>
            <person name="Kuzmanovi N."/>
            <person name="Smalla K."/>
            <person name="Gronow S."/>
            <person name="PuBawska J."/>
        </authorList>
    </citation>
    <scope>NUCLEOTIDE SEQUENCE [LARGE SCALE GENOMIC DNA]</scope>
    <source>
        <strain evidence="8 9">CCBAU 85046</strain>
    </source>
</reference>
<dbReference type="InterPro" id="IPR003593">
    <property type="entry name" value="AAA+_ATPase"/>
</dbReference>
<gene>
    <name evidence="8" type="ORF">CPY51_30020</name>
</gene>
<comment type="similarity">
    <text evidence="1">Belongs to the ABC transporter superfamily.</text>
</comment>
<dbReference type="InterPro" id="IPR017871">
    <property type="entry name" value="ABC_transporter-like_CS"/>
</dbReference>
<dbReference type="SMART" id="SM00382">
    <property type="entry name" value="AAA"/>
    <property type="match status" value="1"/>
</dbReference>
<dbReference type="GO" id="GO:0016020">
    <property type="term" value="C:membrane"/>
    <property type="evidence" value="ECO:0007669"/>
    <property type="project" value="InterPro"/>
</dbReference>
<dbReference type="CDD" id="cd03260">
    <property type="entry name" value="ABC_PstB_phosphate_transporter"/>
    <property type="match status" value="1"/>
</dbReference>
<dbReference type="PANTHER" id="PTHR43423">
    <property type="entry name" value="ABC TRANSPORTER I FAMILY MEMBER 17"/>
    <property type="match status" value="1"/>
</dbReference>
<protein>
    <submittedName>
        <fullName evidence="8">Choline transporter</fullName>
    </submittedName>
</protein>
<dbReference type="InterPro" id="IPR027417">
    <property type="entry name" value="P-loop_NTPase"/>
</dbReference>
<comment type="caution">
    <text evidence="8">The sequence shown here is derived from an EMBL/GenBank/DDBJ whole genome shotgun (WGS) entry which is preliminary data.</text>
</comment>
<evidence type="ECO:0000256" key="4">
    <source>
        <dbReference type="ARBA" id="ARBA00022741"/>
    </source>
</evidence>
<dbReference type="GO" id="GO:0005315">
    <property type="term" value="F:phosphate transmembrane transporter activity"/>
    <property type="evidence" value="ECO:0007669"/>
    <property type="project" value="InterPro"/>
</dbReference>